<keyword evidence="3" id="KW-1185">Reference proteome</keyword>
<dbReference type="AlphaFoldDB" id="A0A9E8MV58"/>
<keyword evidence="1" id="KW-0472">Membrane</keyword>
<feature type="transmembrane region" description="Helical" evidence="1">
    <location>
        <begin position="113"/>
        <end position="131"/>
    </location>
</feature>
<evidence type="ECO:0000313" key="3">
    <source>
        <dbReference type="Proteomes" id="UP001164705"/>
    </source>
</evidence>
<dbReference type="EMBL" id="CP113088">
    <property type="protein sequence ID" value="WAC01961.1"/>
    <property type="molecule type" value="Genomic_DNA"/>
</dbReference>
<protein>
    <submittedName>
        <fullName evidence="2">Uncharacterized protein</fullName>
    </submittedName>
</protein>
<name>A0A9E8MV58_9FLAO</name>
<proteinExistence type="predicted"/>
<reference evidence="2" key="1">
    <citation type="submission" date="2022-11" db="EMBL/GenBank/DDBJ databases">
        <title>Lacinutrix neustonica HL-RS19T sp. nov., isolated from the surface microlayer sample of brackish Lake Shihwa.</title>
        <authorList>
            <person name="Choi J.Y."/>
            <person name="Hwang C.Y."/>
        </authorList>
    </citation>
    <scope>NUCLEOTIDE SEQUENCE</scope>
    <source>
        <strain evidence="2">HL-RS19</strain>
    </source>
</reference>
<keyword evidence="1" id="KW-1133">Transmembrane helix</keyword>
<sequence>MGQLYEDLGAGRDRIVILYLKYIAENPYVIPIGIGVNNRLLIGASAHNIYLSLINEVGLVGLFIYIKWLTSFLYVKFGKATGLKNVLSGLVFAMIVTLYFGEHLYLYRSVFTILGYFILVTVLLIAPRYYFNHAKPK</sequence>
<accession>A0A9E8MV58</accession>
<dbReference type="RefSeq" id="WP_267676559.1">
    <property type="nucleotide sequence ID" value="NZ_CP113088.1"/>
</dbReference>
<keyword evidence="1" id="KW-0812">Transmembrane</keyword>
<feature type="transmembrane region" description="Helical" evidence="1">
    <location>
        <begin position="82"/>
        <end position="101"/>
    </location>
</feature>
<evidence type="ECO:0000313" key="2">
    <source>
        <dbReference type="EMBL" id="WAC01961.1"/>
    </source>
</evidence>
<organism evidence="2 3">
    <name type="scientific">Lacinutrix neustonica</name>
    <dbReference type="NCBI Taxonomy" id="2980107"/>
    <lineage>
        <taxon>Bacteria</taxon>
        <taxon>Pseudomonadati</taxon>
        <taxon>Bacteroidota</taxon>
        <taxon>Flavobacteriia</taxon>
        <taxon>Flavobacteriales</taxon>
        <taxon>Flavobacteriaceae</taxon>
        <taxon>Lacinutrix</taxon>
    </lineage>
</organism>
<dbReference type="KEGG" id="lnu:N7U66_19310"/>
<feature type="transmembrane region" description="Helical" evidence="1">
    <location>
        <begin position="49"/>
        <end position="70"/>
    </location>
</feature>
<dbReference type="Proteomes" id="UP001164705">
    <property type="component" value="Chromosome"/>
</dbReference>
<evidence type="ECO:0000256" key="1">
    <source>
        <dbReference type="SAM" id="Phobius"/>
    </source>
</evidence>
<gene>
    <name evidence="2" type="ORF">N7U66_19310</name>
</gene>